<protein>
    <submittedName>
        <fullName evidence="2">Poly-beta-1,6-N-acetyl-D-glucosamine N-deacetylase</fullName>
        <ecNumber evidence="2">3.5.1.-</ecNumber>
    </submittedName>
</protein>
<dbReference type="GO" id="GO:0005975">
    <property type="term" value="P:carbohydrate metabolic process"/>
    <property type="evidence" value="ECO:0007669"/>
    <property type="project" value="InterPro"/>
</dbReference>
<dbReference type="PROSITE" id="PS51677">
    <property type="entry name" value="NODB"/>
    <property type="match status" value="1"/>
</dbReference>
<sequence length="263" mass="30326">MKKVTAVVLFVLLMCVTLYHVSGEAKPKLPDTGVVVLGYHHLLRDEENKKFRDNPSVLSVEAFERQMAILHEAGYHTATLPQLQEYVERKIQLPRRTVVLTFDDGYRSNYRYAYPILKKYGYTATIFAIGDAIQDRNSGFHPDELDYISRDDMQKYADVFDIQSHTYALHDKTLWMSNMIMKPQATVLADLIKSKEMFHARYFAYPYGSYTEETIQTVKKAGYELAFTTKYGKVQPGDPPLTLKRILVHPGMTDQQFKAIFSD</sequence>
<dbReference type="KEGG" id="asoc:CB4_02877"/>
<dbReference type="InterPro" id="IPR011330">
    <property type="entry name" value="Glyco_hydro/deAcase_b/a-brl"/>
</dbReference>
<evidence type="ECO:0000313" key="2">
    <source>
        <dbReference type="EMBL" id="BAU28702.1"/>
    </source>
</evidence>
<evidence type="ECO:0000313" key="3">
    <source>
        <dbReference type="Proteomes" id="UP000217696"/>
    </source>
</evidence>
<dbReference type="PANTHER" id="PTHR34216">
    <property type="match status" value="1"/>
</dbReference>
<dbReference type="Gene3D" id="3.20.20.370">
    <property type="entry name" value="Glycoside hydrolase/deacetylase"/>
    <property type="match status" value="1"/>
</dbReference>
<organism evidence="2 3">
    <name type="scientific">Aneurinibacillus soli</name>
    <dbReference type="NCBI Taxonomy" id="1500254"/>
    <lineage>
        <taxon>Bacteria</taxon>
        <taxon>Bacillati</taxon>
        <taxon>Bacillota</taxon>
        <taxon>Bacilli</taxon>
        <taxon>Bacillales</taxon>
        <taxon>Paenibacillaceae</taxon>
        <taxon>Aneurinibacillus group</taxon>
        <taxon>Aneurinibacillus</taxon>
    </lineage>
</organism>
<gene>
    <name evidence="2" type="primary">icaB_2</name>
    <name evidence="2" type="ORF">CB4_02877</name>
</gene>
<keyword evidence="2" id="KW-0378">Hydrolase</keyword>
<reference evidence="2 3" key="1">
    <citation type="submission" date="2015-12" db="EMBL/GenBank/DDBJ databases">
        <title>Genome sequence of Aneurinibacillus soli.</title>
        <authorList>
            <person name="Lee J.S."/>
            <person name="Lee K.C."/>
            <person name="Kim K.K."/>
            <person name="Lee B.W."/>
        </authorList>
    </citation>
    <scope>NUCLEOTIDE SEQUENCE [LARGE SCALE GENOMIC DNA]</scope>
    <source>
        <strain evidence="2 3">CB4</strain>
    </source>
</reference>
<dbReference type="GO" id="GO:0016810">
    <property type="term" value="F:hydrolase activity, acting on carbon-nitrogen (but not peptide) bonds"/>
    <property type="evidence" value="ECO:0007669"/>
    <property type="project" value="InterPro"/>
</dbReference>
<dbReference type="CDD" id="cd10966">
    <property type="entry name" value="CE4_yadE_5s"/>
    <property type="match status" value="1"/>
</dbReference>
<dbReference type="PANTHER" id="PTHR34216:SF13">
    <property type="entry name" value="XYLANASE_CHITIN DEACETYLASE"/>
    <property type="match status" value="1"/>
</dbReference>
<name>A0A0U5BKJ8_9BACL</name>
<dbReference type="Pfam" id="PF01522">
    <property type="entry name" value="Polysacc_deac_1"/>
    <property type="match status" value="1"/>
</dbReference>
<dbReference type="EC" id="3.5.1.-" evidence="2"/>
<dbReference type="InterPro" id="IPR051398">
    <property type="entry name" value="Polysacch_Deacetylase"/>
</dbReference>
<accession>A0A0U5BKJ8</accession>
<proteinExistence type="predicted"/>
<keyword evidence="1" id="KW-0732">Signal</keyword>
<dbReference type="EMBL" id="AP017312">
    <property type="protein sequence ID" value="BAU28702.1"/>
    <property type="molecule type" value="Genomic_DNA"/>
</dbReference>
<evidence type="ECO:0000256" key="1">
    <source>
        <dbReference type="ARBA" id="ARBA00022729"/>
    </source>
</evidence>
<keyword evidence="3" id="KW-1185">Reference proteome</keyword>
<dbReference type="OrthoDB" id="9778320at2"/>
<dbReference type="RefSeq" id="WP_096466429.1">
    <property type="nucleotide sequence ID" value="NZ_AP017312.1"/>
</dbReference>
<dbReference type="AlphaFoldDB" id="A0A0U5BKJ8"/>
<dbReference type="Proteomes" id="UP000217696">
    <property type="component" value="Chromosome"/>
</dbReference>
<dbReference type="InterPro" id="IPR002509">
    <property type="entry name" value="NODB_dom"/>
</dbReference>
<dbReference type="SUPFAM" id="SSF88713">
    <property type="entry name" value="Glycoside hydrolase/deacetylase"/>
    <property type="match status" value="1"/>
</dbReference>